<dbReference type="PANTHER" id="PTHR10151:SF120">
    <property type="entry name" value="BIS(5'-ADENOSYL)-TRIPHOSPHATASE"/>
    <property type="match status" value="1"/>
</dbReference>
<dbReference type="EMBL" id="CP053435">
    <property type="protein sequence ID" value="QJW92335.1"/>
    <property type="molecule type" value="Genomic_DNA"/>
</dbReference>
<evidence type="ECO:0000313" key="2">
    <source>
        <dbReference type="Proteomes" id="UP000502756"/>
    </source>
</evidence>
<dbReference type="KEGG" id="stae:HNV11_12790"/>
<dbReference type="AlphaFoldDB" id="A0A6M5YE93"/>
<dbReference type="PANTHER" id="PTHR10151">
    <property type="entry name" value="ECTONUCLEOTIDE PYROPHOSPHATASE/PHOSPHODIESTERASE"/>
    <property type="match status" value="1"/>
</dbReference>
<keyword evidence="2" id="KW-1185">Reference proteome</keyword>
<dbReference type="InterPro" id="IPR002591">
    <property type="entry name" value="Phosphodiest/P_Trfase"/>
</dbReference>
<organism evidence="1 2">
    <name type="scientific">Spirosoma taeanense</name>
    <dbReference type="NCBI Taxonomy" id="2735870"/>
    <lineage>
        <taxon>Bacteria</taxon>
        <taxon>Pseudomonadati</taxon>
        <taxon>Bacteroidota</taxon>
        <taxon>Cytophagia</taxon>
        <taxon>Cytophagales</taxon>
        <taxon>Cytophagaceae</taxon>
        <taxon>Spirosoma</taxon>
    </lineage>
</organism>
<gene>
    <name evidence="1" type="ORF">HNV11_12790</name>
</gene>
<dbReference type="Proteomes" id="UP000502756">
    <property type="component" value="Chromosome"/>
</dbReference>
<reference evidence="1 2" key="1">
    <citation type="submission" date="2020-05" db="EMBL/GenBank/DDBJ databases">
        <title>Genome sequencing of Spirosoma sp. TS118.</title>
        <authorList>
            <person name="Lee J.-H."/>
            <person name="Jeong S."/>
            <person name="Zhao L."/>
            <person name="Jung J.-H."/>
            <person name="Kim M.-K."/>
            <person name="Lim S."/>
        </authorList>
    </citation>
    <scope>NUCLEOTIDE SEQUENCE [LARGE SCALE GENOMIC DNA]</scope>
    <source>
        <strain evidence="1 2">TS118</strain>
    </source>
</reference>
<accession>A0A6M5YE93</accession>
<sequence>MSPIQKGLLVGVLTVITVSVNSSALAQERQRKAIFVIVDGIPADVIQTASVPNLRAIAQQGRYLRAHVGGEKGAYSQTPTISAVGYNSLLTGTWVNKHNVWDNAIKSPNYHYPTIFRLFKTQYPTRTTAVFSSWTDNRTRLLGEGLAQTSHFKLDYHFDGYELDTVRFPQDPEKQYMHRIDEQVVSDAANLIRRQGPDLSWVYLEFTDDMGHRYGDSEPFRAAVEMMDGQIGRLWAAIQYRQQHFPEDWLLLVTTDHGRDEQTGKNHGGQSPRQRNTWLVTNYANVNAYARATQPGIVDIMPTLASFLNVTLPNDVAQELDGTSLIGPVSIMDLAVNYVQDKLDITWQSLEPGETVKIWVTSTNQFETGGTDQYHLLGEVPLGQEWAVVDVSQLPSTFYKVVLEGPANRVNRWVVLEKPKQE</sequence>
<evidence type="ECO:0000313" key="1">
    <source>
        <dbReference type="EMBL" id="QJW92335.1"/>
    </source>
</evidence>
<name>A0A6M5YE93_9BACT</name>
<dbReference type="GO" id="GO:0016787">
    <property type="term" value="F:hydrolase activity"/>
    <property type="evidence" value="ECO:0007669"/>
    <property type="project" value="UniProtKB-ARBA"/>
</dbReference>
<protein>
    <submittedName>
        <fullName evidence="1">Alkaline phosphatase family protein</fullName>
    </submittedName>
</protein>
<dbReference type="Gene3D" id="3.40.720.10">
    <property type="entry name" value="Alkaline Phosphatase, subunit A"/>
    <property type="match status" value="1"/>
</dbReference>
<proteinExistence type="predicted"/>
<dbReference type="SUPFAM" id="SSF53649">
    <property type="entry name" value="Alkaline phosphatase-like"/>
    <property type="match status" value="1"/>
</dbReference>
<dbReference type="InterPro" id="IPR017850">
    <property type="entry name" value="Alkaline_phosphatase_core_sf"/>
</dbReference>
<dbReference type="Pfam" id="PF01663">
    <property type="entry name" value="Phosphodiest"/>
    <property type="match status" value="1"/>
</dbReference>